<protein>
    <submittedName>
        <fullName evidence="2">Uncharacterized protein</fullName>
    </submittedName>
</protein>
<sequence length="252" mass="28217">MTTTTRSSISEAAHEEAGGRESVHMMCSEKMEASVADNQNNKLKLSPVTVTKFDSFYMSLRAVENERRNHCSDSLRRLRLRRYRGEKMTQQLIIDNNVKEEDDGDDEDVFHIGDFEIELETESSSHEVVQHAYGATKEVWAWGKTVPVLSNVLGLTEGVTSKFFEITIHVDDVEKDLVIPNLKKLDDEIVSPSIGTILNIIGPAVSVGEEVIIKPALHHIVHIPFLGQLILGEKKEDEVKDIIDHQADGSTL</sequence>
<gene>
    <name evidence="2" type="ORF">SMAR0320_LOCUS13724</name>
</gene>
<dbReference type="AlphaFoldDB" id="A0A7S2PQN1"/>
<feature type="compositionally biased region" description="Basic and acidic residues" evidence="1">
    <location>
        <begin position="12"/>
        <end position="22"/>
    </location>
</feature>
<reference evidence="2" key="1">
    <citation type="submission" date="2021-01" db="EMBL/GenBank/DDBJ databases">
        <authorList>
            <person name="Corre E."/>
            <person name="Pelletier E."/>
            <person name="Niang G."/>
            <person name="Scheremetjew M."/>
            <person name="Finn R."/>
            <person name="Kale V."/>
            <person name="Holt S."/>
            <person name="Cochrane G."/>
            <person name="Meng A."/>
            <person name="Brown T."/>
            <person name="Cohen L."/>
        </authorList>
    </citation>
    <scope>NUCLEOTIDE SEQUENCE</scope>
    <source>
        <strain evidence="2">SM1012Den-03</strain>
    </source>
</reference>
<feature type="compositionally biased region" description="Polar residues" evidence="1">
    <location>
        <begin position="1"/>
        <end position="10"/>
    </location>
</feature>
<evidence type="ECO:0000313" key="2">
    <source>
        <dbReference type="EMBL" id="CAD9610882.1"/>
    </source>
</evidence>
<name>A0A7S2PQN1_9STRA</name>
<dbReference type="EMBL" id="HBGZ01019166">
    <property type="protein sequence ID" value="CAD9610882.1"/>
    <property type="molecule type" value="Transcribed_RNA"/>
</dbReference>
<evidence type="ECO:0000256" key="1">
    <source>
        <dbReference type="SAM" id="MobiDB-lite"/>
    </source>
</evidence>
<accession>A0A7S2PQN1</accession>
<proteinExistence type="predicted"/>
<organism evidence="2">
    <name type="scientific">Skeletonema marinoi</name>
    <dbReference type="NCBI Taxonomy" id="267567"/>
    <lineage>
        <taxon>Eukaryota</taxon>
        <taxon>Sar</taxon>
        <taxon>Stramenopiles</taxon>
        <taxon>Ochrophyta</taxon>
        <taxon>Bacillariophyta</taxon>
        <taxon>Coscinodiscophyceae</taxon>
        <taxon>Thalassiosirophycidae</taxon>
        <taxon>Thalassiosirales</taxon>
        <taxon>Skeletonemataceae</taxon>
        <taxon>Skeletonema</taxon>
        <taxon>Skeletonema marinoi-dohrnii complex</taxon>
    </lineage>
</organism>
<feature type="region of interest" description="Disordered" evidence="1">
    <location>
        <begin position="1"/>
        <end position="22"/>
    </location>
</feature>